<dbReference type="AlphaFoldDB" id="A0AAP0PMR0"/>
<proteinExistence type="predicted"/>
<gene>
    <name evidence="1" type="ORF">Sjap_006374</name>
</gene>
<evidence type="ECO:0000313" key="1">
    <source>
        <dbReference type="EMBL" id="KAK9146471.1"/>
    </source>
</evidence>
<dbReference type="EMBL" id="JBBNAE010000002">
    <property type="protein sequence ID" value="KAK9146471.1"/>
    <property type="molecule type" value="Genomic_DNA"/>
</dbReference>
<dbReference type="Proteomes" id="UP001417504">
    <property type="component" value="Unassembled WGS sequence"/>
</dbReference>
<sequence>MRKCKSNQNNKRLFTQFGPRLTSAGSRLGIKSTKIKDLQIYATLEPVIPH</sequence>
<name>A0AAP0PMR0_9MAGN</name>
<keyword evidence="2" id="KW-1185">Reference proteome</keyword>
<reference evidence="1 2" key="1">
    <citation type="submission" date="2024-01" db="EMBL/GenBank/DDBJ databases">
        <title>Genome assemblies of Stephania.</title>
        <authorList>
            <person name="Yang L."/>
        </authorList>
    </citation>
    <scope>NUCLEOTIDE SEQUENCE [LARGE SCALE GENOMIC DNA]</scope>
    <source>
        <strain evidence="1">QJT</strain>
        <tissue evidence="1">Leaf</tissue>
    </source>
</reference>
<accession>A0AAP0PMR0</accession>
<evidence type="ECO:0000313" key="2">
    <source>
        <dbReference type="Proteomes" id="UP001417504"/>
    </source>
</evidence>
<protein>
    <submittedName>
        <fullName evidence="1">Uncharacterized protein</fullName>
    </submittedName>
</protein>
<comment type="caution">
    <text evidence="1">The sequence shown here is derived from an EMBL/GenBank/DDBJ whole genome shotgun (WGS) entry which is preliminary data.</text>
</comment>
<organism evidence="1 2">
    <name type="scientific">Stephania japonica</name>
    <dbReference type="NCBI Taxonomy" id="461633"/>
    <lineage>
        <taxon>Eukaryota</taxon>
        <taxon>Viridiplantae</taxon>
        <taxon>Streptophyta</taxon>
        <taxon>Embryophyta</taxon>
        <taxon>Tracheophyta</taxon>
        <taxon>Spermatophyta</taxon>
        <taxon>Magnoliopsida</taxon>
        <taxon>Ranunculales</taxon>
        <taxon>Menispermaceae</taxon>
        <taxon>Menispermoideae</taxon>
        <taxon>Cissampelideae</taxon>
        <taxon>Stephania</taxon>
    </lineage>
</organism>